<dbReference type="InterPro" id="IPR018289">
    <property type="entry name" value="MULE_transposase_dom"/>
</dbReference>
<evidence type="ECO:0000313" key="3">
    <source>
        <dbReference type="EMBL" id="OTG06372.1"/>
    </source>
</evidence>
<evidence type="ECO:0000313" key="2">
    <source>
        <dbReference type="EMBL" id="KAF5779818.1"/>
    </source>
</evidence>
<evidence type="ECO:0000259" key="1">
    <source>
        <dbReference type="Pfam" id="PF10551"/>
    </source>
</evidence>
<dbReference type="PANTHER" id="PTHR31973:SF190">
    <property type="entry name" value="MULE TRANSPOSASE DOMAIN-CONTAINING PROTEIN"/>
    <property type="match status" value="1"/>
</dbReference>
<dbReference type="OMA" id="RICISSH"/>
<reference evidence="2" key="3">
    <citation type="submission" date="2020-06" db="EMBL/GenBank/DDBJ databases">
        <title>Helianthus annuus Genome sequencing and assembly Release 2.</title>
        <authorList>
            <person name="Gouzy J."/>
            <person name="Langlade N."/>
            <person name="Munos S."/>
        </authorList>
    </citation>
    <scope>NUCLEOTIDE SEQUENCE</scope>
    <source>
        <tissue evidence="2">Leaves</tissue>
    </source>
</reference>
<organism evidence="3 4">
    <name type="scientific">Helianthus annuus</name>
    <name type="common">Common sunflower</name>
    <dbReference type="NCBI Taxonomy" id="4232"/>
    <lineage>
        <taxon>Eukaryota</taxon>
        <taxon>Viridiplantae</taxon>
        <taxon>Streptophyta</taxon>
        <taxon>Embryophyta</taxon>
        <taxon>Tracheophyta</taxon>
        <taxon>Spermatophyta</taxon>
        <taxon>Magnoliopsida</taxon>
        <taxon>eudicotyledons</taxon>
        <taxon>Gunneridae</taxon>
        <taxon>Pentapetalae</taxon>
        <taxon>asterids</taxon>
        <taxon>campanulids</taxon>
        <taxon>Asterales</taxon>
        <taxon>Asteraceae</taxon>
        <taxon>Asteroideae</taxon>
        <taxon>Heliantheae alliance</taxon>
        <taxon>Heliantheae</taxon>
        <taxon>Helianthus</taxon>
    </lineage>
</organism>
<dbReference type="Gramene" id="mRNA:HanXRQr2_Chr12g0563971">
    <property type="protein sequence ID" value="mRNA:HanXRQr2_Chr12g0563971"/>
    <property type="gene ID" value="HanXRQr2_Chr12g0563971"/>
</dbReference>
<dbReference type="EMBL" id="CM007901">
    <property type="protein sequence ID" value="OTG06372.1"/>
    <property type="molecule type" value="Genomic_DNA"/>
</dbReference>
<dbReference type="InParanoid" id="A0A251T6T3"/>
<accession>A0A251T6T3</accession>
<dbReference type="Pfam" id="PF10551">
    <property type="entry name" value="MULE"/>
    <property type="match status" value="1"/>
</dbReference>
<dbReference type="EMBL" id="MNCJ02000327">
    <property type="protein sequence ID" value="KAF5779818.1"/>
    <property type="molecule type" value="Genomic_DNA"/>
</dbReference>
<dbReference type="Proteomes" id="UP000215914">
    <property type="component" value="Chromosome 12"/>
</dbReference>
<feature type="domain" description="MULE transposase" evidence="1">
    <location>
        <begin position="7"/>
        <end position="89"/>
    </location>
</feature>
<evidence type="ECO:0000313" key="4">
    <source>
        <dbReference type="Proteomes" id="UP000215914"/>
    </source>
</evidence>
<keyword evidence="4" id="KW-1185">Reference proteome</keyword>
<dbReference type="PANTHER" id="PTHR31973">
    <property type="entry name" value="POLYPROTEIN, PUTATIVE-RELATED"/>
    <property type="match status" value="1"/>
</dbReference>
<proteinExistence type="predicted"/>
<name>A0A251T6T3_HELAN</name>
<sequence length="266" mass="30874">MKGPYPWQILTVVGVDANNGIYHVAYAIVESENTTSWLWFLEYLGDDLDNHANTNFTFISDRQKGLIPAINQLFPGAEYRYCLCHIHENMRSKLRGDLYKDMLWKCASATTVPFFNKDMDEIKQKDVGLYNWMQQIPPKHWTRSHFSGFCYMLLICNAWRAKCDVLLNNLCECFNKKLVRGRDKPIITCLEYIRGYMMRRIGLVNRMLEKCDSSLTPCAIITFNQIKKDASQLNVVYAGQNKYEVSGEGRNLCVVNMNTRPCTCRK</sequence>
<reference evidence="2 4" key="1">
    <citation type="journal article" date="2017" name="Nature">
        <title>The sunflower genome provides insights into oil metabolism, flowering and Asterid evolution.</title>
        <authorList>
            <person name="Badouin H."/>
            <person name="Gouzy J."/>
            <person name="Grassa C.J."/>
            <person name="Murat F."/>
            <person name="Staton S.E."/>
            <person name="Cottret L."/>
            <person name="Lelandais-Briere C."/>
            <person name="Owens G.L."/>
            <person name="Carrere S."/>
            <person name="Mayjonade B."/>
            <person name="Legrand L."/>
            <person name="Gill N."/>
            <person name="Kane N.C."/>
            <person name="Bowers J.E."/>
            <person name="Hubner S."/>
            <person name="Bellec A."/>
            <person name="Berard A."/>
            <person name="Berges H."/>
            <person name="Blanchet N."/>
            <person name="Boniface M.C."/>
            <person name="Brunel D."/>
            <person name="Catrice O."/>
            <person name="Chaidir N."/>
            <person name="Claudel C."/>
            <person name="Donnadieu C."/>
            <person name="Faraut T."/>
            <person name="Fievet G."/>
            <person name="Helmstetter N."/>
            <person name="King M."/>
            <person name="Knapp S.J."/>
            <person name="Lai Z."/>
            <person name="Le Paslier M.C."/>
            <person name="Lippi Y."/>
            <person name="Lorenzon L."/>
            <person name="Mandel J.R."/>
            <person name="Marage G."/>
            <person name="Marchand G."/>
            <person name="Marquand E."/>
            <person name="Bret-Mestries E."/>
            <person name="Morien E."/>
            <person name="Nambeesan S."/>
            <person name="Nguyen T."/>
            <person name="Pegot-Espagnet P."/>
            <person name="Pouilly N."/>
            <person name="Raftis F."/>
            <person name="Sallet E."/>
            <person name="Schiex T."/>
            <person name="Thomas J."/>
            <person name="Vandecasteele C."/>
            <person name="Vares D."/>
            <person name="Vear F."/>
            <person name="Vautrin S."/>
            <person name="Crespi M."/>
            <person name="Mangin B."/>
            <person name="Burke J.M."/>
            <person name="Salse J."/>
            <person name="Munos S."/>
            <person name="Vincourt P."/>
            <person name="Rieseberg L.H."/>
            <person name="Langlade N.B."/>
        </authorList>
    </citation>
    <scope>NUCLEOTIDE SEQUENCE [LARGE SCALE GENOMIC DNA]</scope>
    <source>
        <strain evidence="4">cv. SF193</strain>
        <tissue evidence="2">Leaves</tissue>
    </source>
</reference>
<dbReference type="AlphaFoldDB" id="A0A251T6T3"/>
<protein>
    <submittedName>
        <fullName evidence="2 3">MULE transposase domain-containing protein</fullName>
    </submittedName>
</protein>
<gene>
    <name evidence="3" type="ORF">HannXRQ_Chr12g0384391</name>
    <name evidence="2" type="ORF">HanXRQr2_Chr12g0563971</name>
</gene>
<reference evidence="3" key="2">
    <citation type="submission" date="2017-02" db="EMBL/GenBank/DDBJ databases">
        <title>Sunflower complete genome.</title>
        <authorList>
            <person name="Langlade N."/>
            <person name="Munos S."/>
        </authorList>
    </citation>
    <scope>NUCLEOTIDE SEQUENCE [LARGE SCALE GENOMIC DNA]</scope>
    <source>
        <tissue evidence="3">Leaves</tissue>
    </source>
</reference>